<dbReference type="InterPro" id="IPR002110">
    <property type="entry name" value="Ankyrin_rpt"/>
</dbReference>
<dbReference type="PANTHER" id="PTHR22677">
    <property type="entry name" value="ANKYRIN REPEAT DOMAIN-CONTAINING PROTEIN 60"/>
    <property type="match status" value="1"/>
</dbReference>
<dbReference type="PROSITE" id="PS50088">
    <property type="entry name" value="ANK_REPEAT"/>
    <property type="match status" value="7"/>
</dbReference>
<dbReference type="EMBL" id="LSRX01000052">
    <property type="protein sequence ID" value="OLQ11900.1"/>
    <property type="molecule type" value="Genomic_DNA"/>
</dbReference>
<gene>
    <name evidence="2" type="primary">Ank2</name>
    <name evidence="2" type="ORF">AK812_SmicGene4246</name>
</gene>
<feature type="repeat" description="ANK" evidence="1">
    <location>
        <begin position="331"/>
        <end position="363"/>
    </location>
</feature>
<feature type="repeat" description="ANK" evidence="1">
    <location>
        <begin position="397"/>
        <end position="429"/>
    </location>
</feature>
<dbReference type="Gene3D" id="1.25.40.20">
    <property type="entry name" value="Ankyrin repeat-containing domain"/>
    <property type="match status" value="3"/>
</dbReference>
<sequence length="497" mass="55555">MMSLLLLREMPNLFIFAGSVCQDWSTMNRQRQPFTGRCMVPFGIMLGLVRLLSPRIFFHECTRQFRPSFQNRKRLFIVGIARSKLKKPFSFPKKQHSVNLKSILDTHIRGSTQDMPVTHMAKMNLDFAELKFKQRGTVSGERLLDLDLASFLQFRQRLVFLEEEDDVGGGNVVLDDDRTLKPGEVQVVLLHFRQASEAQVGALLDAARFGETQEVENILQRPQDPDLLLFWCDRTPLFVAAAFGHLEVARLLLEANADKDKAMKNGATPLYMAAQNGRFEVARLLLEANADKDKGEQGGATPLYIAARCGHSDVVRLLLEAHADKDKANDHEVTPLNIAAQEGQLEVARLLLEANADKDKADVNVFTPLYVAAQEGQLEVARLLLEANADKDKATQHDATPLFGAARCGHSDVVRLLLEAHADKDKADDRGITPLHIAALNEQLEVAHLLLEANADMNKAMRDGTTPVHVAEQSGHLELALLFQRSNTRKSKRKRLL</sequence>
<name>A0A1Q9EWT0_SYMMI</name>
<dbReference type="OrthoDB" id="194358at2759"/>
<dbReference type="Pfam" id="PF00023">
    <property type="entry name" value="Ank"/>
    <property type="match status" value="3"/>
</dbReference>
<dbReference type="PANTHER" id="PTHR22677:SF4">
    <property type="entry name" value="USHER SYNDROME TYPE-1G PROTEIN-LIKE PROTEIN"/>
    <property type="match status" value="1"/>
</dbReference>
<protein>
    <submittedName>
        <fullName evidence="2">Ankyrin-2</fullName>
    </submittedName>
</protein>
<feature type="repeat" description="ANK" evidence="1">
    <location>
        <begin position="298"/>
        <end position="330"/>
    </location>
</feature>
<dbReference type="InterPro" id="IPR039323">
    <property type="entry name" value="ANKRD_45/46/60"/>
</dbReference>
<dbReference type="PROSITE" id="PS50297">
    <property type="entry name" value="ANK_REP_REGION"/>
    <property type="match status" value="7"/>
</dbReference>
<feature type="repeat" description="ANK" evidence="1">
    <location>
        <begin position="364"/>
        <end position="396"/>
    </location>
</feature>
<feature type="repeat" description="ANK" evidence="1">
    <location>
        <begin position="232"/>
        <end position="264"/>
    </location>
</feature>
<dbReference type="AlphaFoldDB" id="A0A1Q9EWT0"/>
<accession>A0A1Q9EWT0</accession>
<organism evidence="2 3">
    <name type="scientific">Symbiodinium microadriaticum</name>
    <name type="common">Dinoflagellate</name>
    <name type="synonym">Zooxanthella microadriatica</name>
    <dbReference type="NCBI Taxonomy" id="2951"/>
    <lineage>
        <taxon>Eukaryota</taxon>
        <taxon>Sar</taxon>
        <taxon>Alveolata</taxon>
        <taxon>Dinophyceae</taxon>
        <taxon>Suessiales</taxon>
        <taxon>Symbiodiniaceae</taxon>
        <taxon>Symbiodinium</taxon>
    </lineage>
</organism>
<comment type="caution">
    <text evidence="2">The sequence shown here is derived from an EMBL/GenBank/DDBJ whole genome shotgun (WGS) entry which is preliminary data.</text>
</comment>
<dbReference type="SUPFAM" id="SSF48403">
    <property type="entry name" value="Ankyrin repeat"/>
    <property type="match status" value="1"/>
</dbReference>
<feature type="repeat" description="ANK" evidence="1">
    <location>
        <begin position="265"/>
        <end position="297"/>
    </location>
</feature>
<dbReference type="Proteomes" id="UP000186817">
    <property type="component" value="Unassembled WGS sequence"/>
</dbReference>
<evidence type="ECO:0000313" key="2">
    <source>
        <dbReference type="EMBL" id="OLQ11900.1"/>
    </source>
</evidence>
<proteinExistence type="predicted"/>
<reference evidence="2 3" key="1">
    <citation type="submission" date="2016-02" db="EMBL/GenBank/DDBJ databases">
        <title>Genome analysis of coral dinoflagellate symbionts highlights evolutionary adaptations to a symbiotic lifestyle.</title>
        <authorList>
            <person name="Aranda M."/>
            <person name="Li Y."/>
            <person name="Liew Y.J."/>
            <person name="Baumgarten S."/>
            <person name="Simakov O."/>
            <person name="Wilson M."/>
            <person name="Piel J."/>
            <person name="Ashoor H."/>
            <person name="Bougouffa S."/>
            <person name="Bajic V.B."/>
            <person name="Ryu T."/>
            <person name="Ravasi T."/>
            <person name="Bayer T."/>
            <person name="Micklem G."/>
            <person name="Kim H."/>
            <person name="Bhak J."/>
            <person name="Lajeunesse T.C."/>
            <person name="Voolstra C.R."/>
        </authorList>
    </citation>
    <scope>NUCLEOTIDE SEQUENCE [LARGE SCALE GENOMIC DNA]</scope>
    <source>
        <strain evidence="2 3">CCMP2467</strain>
    </source>
</reference>
<dbReference type="SMART" id="SM00248">
    <property type="entry name" value="ANK"/>
    <property type="match status" value="8"/>
</dbReference>
<dbReference type="InterPro" id="IPR029063">
    <property type="entry name" value="SAM-dependent_MTases_sf"/>
</dbReference>
<dbReference type="Pfam" id="PF12796">
    <property type="entry name" value="Ank_2"/>
    <property type="match status" value="2"/>
</dbReference>
<keyword evidence="1" id="KW-0040">ANK repeat</keyword>
<feature type="repeat" description="ANK" evidence="1">
    <location>
        <begin position="430"/>
        <end position="462"/>
    </location>
</feature>
<evidence type="ECO:0000256" key="1">
    <source>
        <dbReference type="PROSITE-ProRule" id="PRU00023"/>
    </source>
</evidence>
<dbReference type="InterPro" id="IPR036770">
    <property type="entry name" value="Ankyrin_rpt-contain_sf"/>
</dbReference>
<dbReference type="PRINTS" id="PR01415">
    <property type="entry name" value="ANKYRIN"/>
</dbReference>
<evidence type="ECO:0000313" key="3">
    <source>
        <dbReference type="Proteomes" id="UP000186817"/>
    </source>
</evidence>
<keyword evidence="3" id="KW-1185">Reference proteome</keyword>
<dbReference type="OMA" id="KANDHEV"/>
<dbReference type="Gene3D" id="3.40.50.150">
    <property type="entry name" value="Vaccinia Virus protein VP39"/>
    <property type="match status" value="1"/>
</dbReference>
<dbReference type="SUPFAM" id="SSF53335">
    <property type="entry name" value="S-adenosyl-L-methionine-dependent methyltransferases"/>
    <property type="match status" value="1"/>
</dbReference>